<keyword evidence="3" id="KW-1185">Reference proteome</keyword>
<dbReference type="AlphaFoldDB" id="A0AAD7MIQ7"/>
<proteinExistence type="predicted"/>
<feature type="compositionally biased region" description="Acidic residues" evidence="1">
    <location>
        <begin position="121"/>
        <end position="140"/>
    </location>
</feature>
<evidence type="ECO:0000256" key="1">
    <source>
        <dbReference type="SAM" id="MobiDB-lite"/>
    </source>
</evidence>
<comment type="caution">
    <text evidence="2">The sequence shown here is derived from an EMBL/GenBank/DDBJ whole genome shotgun (WGS) entry which is preliminary data.</text>
</comment>
<accession>A0AAD7MIQ7</accession>
<gene>
    <name evidence="2" type="ORF">B0H16DRAFT_1474968</name>
</gene>
<feature type="compositionally biased region" description="Acidic residues" evidence="1">
    <location>
        <begin position="81"/>
        <end position="113"/>
    </location>
</feature>
<reference evidence="2" key="1">
    <citation type="submission" date="2023-03" db="EMBL/GenBank/DDBJ databases">
        <title>Massive genome expansion in bonnet fungi (Mycena s.s.) driven by repeated elements and novel gene families across ecological guilds.</title>
        <authorList>
            <consortium name="Lawrence Berkeley National Laboratory"/>
            <person name="Harder C.B."/>
            <person name="Miyauchi S."/>
            <person name="Viragh M."/>
            <person name="Kuo A."/>
            <person name="Thoen E."/>
            <person name="Andreopoulos B."/>
            <person name="Lu D."/>
            <person name="Skrede I."/>
            <person name="Drula E."/>
            <person name="Henrissat B."/>
            <person name="Morin E."/>
            <person name="Kohler A."/>
            <person name="Barry K."/>
            <person name="LaButti K."/>
            <person name="Morin E."/>
            <person name="Salamov A."/>
            <person name="Lipzen A."/>
            <person name="Mereny Z."/>
            <person name="Hegedus B."/>
            <person name="Baldrian P."/>
            <person name="Stursova M."/>
            <person name="Weitz H."/>
            <person name="Taylor A."/>
            <person name="Grigoriev I.V."/>
            <person name="Nagy L.G."/>
            <person name="Martin F."/>
            <person name="Kauserud H."/>
        </authorList>
    </citation>
    <scope>NUCLEOTIDE SEQUENCE</scope>
    <source>
        <strain evidence="2">CBHHK182m</strain>
    </source>
</reference>
<sequence length="140" mass="15552">MDSPVQSDKESEPIVASSWKRRAQHLEFSDDEDTVSPPPLKRIYTRKHFADSHPTNSETDEAPVDPADVFSGETLYANDDAAIDDEETGDEKEDDLGGFIVPDDDEDDTESENDIGGSNDAYDDEDEEYEATAVTTDEEE</sequence>
<organism evidence="2 3">
    <name type="scientific">Mycena metata</name>
    <dbReference type="NCBI Taxonomy" id="1033252"/>
    <lineage>
        <taxon>Eukaryota</taxon>
        <taxon>Fungi</taxon>
        <taxon>Dikarya</taxon>
        <taxon>Basidiomycota</taxon>
        <taxon>Agaricomycotina</taxon>
        <taxon>Agaricomycetes</taxon>
        <taxon>Agaricomycetidae</taxon>
        <taxon>Agaricales</taxon>
        <taxon>Marasmiineae</taxon>
        <taxon>Mycenaceae</taxon>
        <taxon>Mycena</taxon>
    </lineage>
</organism>
<evidence type="ECO:0000313" key="2">
    <source>
        <dbReference type="EMBL" id="KAJ7719387.1"/>
    </source>
</evidence>
<feature type="region of interest" description="Disordered" evidence="1">
    <location>
        <begin position="1"/>
        <end position="20"/>
    </location>
</feature>
<dbReference type="Proteomes" id="UP001215598">
    <property type="component" value="Unassembled WGS sequence"/>
</dbReference>
<evidence type="ECO:0000313" key="3">
    <source>
        <dbReference type="Proteomes" id="UP001215598"/>
    </source>
</evidence>
<protein>
    <submittedName>
        <fullName evidence="2">Uncharacterized protein</fullName>
    </submittedName>
</protein>
<dbReference type="EMBL" id="JARKIB010000253">
    <property type="protein sequence ID" value="KAJ7719387.1"/>
    <property type="molecule type" value="Genomic_DNA"/>
</dbReference>
<feature type="region of interest" description="Disordered" evidence="1">
    <location>
        <begin position="26"/>
        <end position="140"/>
    </location>
</feature>
<name>A0AAD7MIQ7_9AGAR</name>